<dbReference type="GO" id="GO:0061599">
    <property type="term" value="F:molybdopterin molybdotransferase activity"/>
    <property type="evidence" value="ECO:0007669"/>
    <property type="project" value="UniProtKB-UniRule"/>
</dbReference>
<protein>
    <recommendedName>
        <fullName evidence="4 7">Molybdopterin molybdenumtransferase</fullName>
        <ecNumber evidence="3 7">2.10.1.1</ecNumber>
    </recommendedName>
</protein>
<dbReference type="NCBIfam" id="TIGR00177">
    <property type="entry name" value="molyb_syn"/>
    <property type="match status" value="1"/>
</dbReference>
<gene>
    <name evidence="9" type="ORF">IAD16_09575</name>
</gene>
<reference evidence="9" key="1">
    <citation type="submission" date="2020-10" db="EMBL/GenBank/DDBJ databases">
        <authorList>
            <person name="Gilroy R."/>
        </authorList>
    </citation>
    <scope>NUCLEOTIDE SEQUENCE</scope>
    <source>
        <strain evidence="9">11300</strain>
    </source>
</reference>
<evidence type="ECO:0000313" key="9">
    <source>
        <dbReference type="EMBL" id="HIU28607.1"/>
    </source>
</evidence>
<evidence type="ECO:0000256" key="5">
    <source>
        <dbReference type="ARBA" id="ARBA00022505"/>
    </source>
</evidence>
<dbReference type="GO" id="GO:0005829">
    <property type="term" value="C:cytosol"/>
    <property type="evidence" value="ECO:0007669"/>
    <property type="project" value="TreeGrafter"/>
</dbReference>
<keyword evidence="7" id="KW-0501">Molybdenum cofactor biosynthesis</keyword>
<accession>A0A9D1I676</accession>
<dbReference type="Gene3D" id="3.40.980.10">
    <property type="entry name" value="MoaB/Mog-like domain"/>
    <property type="match status" value="1"/>
</dbReference>
<comment type="similarity">
    <text evidence="2 7">Belongs to the MoeA family.</text>
</comment>
<dbReference type="Gene3D" id="3.90.105.10">
    <property type="entry name" value="Molybdopterin biosynthesis moea protein, domain 2"/>
    <property type="match status" value="1"/>
</dbReference>
<dbReference type="InterPro" id="IPR038987">
    <property type="entry name" value="MoeA-like"/>
</dbReference>
<proteinExistence type="inferred from homology"/>
<keyword evidence="7" id="KW-0808">Transferase</keyword>
<dbReference type="InterPro" id="IPR036425">
    <property type="entry name" value="MoaB/Mog-like_dom_sf"/>
</dbReference>
<dbReference type="GO" id="GO:0046872">
    <property type="term" value="F:metal ion binding"/>
    <property type="evidence" value="ECO:0007669"/>
    <property type="project" value="UniProtKB-UniRule"/>
</dbReference>
<evidence type="ECO:0000256" key="6">
    <source>
        <dbReference type="ARBA" id="ARBA00047317"/>
    </source>
</evidence>
<evidence type="ECO:0000256" key="1">
    <source>
        <dbReference type="ARBA" id="ARBA00002901"/>
    </source>
</evidence>
<keyword evidence="7" id="KW-0479">Metal-binding</keyword>
<comment type="pathway">
    <text evidence="7">Cofactor biosynthesis; molybdopterin biosynthesis.</text>
</comment>
<dbReference type="SMART" id="SM00852">
    <property type="entry name" value="MoCF_biosynth"/>
    <property type="match status" value="1"/>
</dbReference>
<organism evidence="9 10">
    <name type="scientific">Candidatus Fimisoma avicola</name>
    <dbReference type="NCBI Taxonomy" id="2840826"/>
    <lineage>
        <taxon>Bacteria</taxon>
        <taxon>Bacillati</taxon>
        <taxon>Bacillota</taxon>
        <taxon>Clostridia</taxon>
        <taxon>Eubacteriales</taxon>
        <taxon>Candidatus Fimisoma</taxon>
    </lineage>
</organism>
<dbReference type="InterPro" id="IPR036688">
    <property type="entry name" value="MoeA_C_domain_IV_sf"/>
</dbReference>
<dbReference type="NCBIfam" id="NF045515">
    <property type="entry name" value="Glp_gephyrin"/>
    <property type="match status" value="1"/>
</dbReference>
<dbReference type="Proteomes" id="UP000824091">
    <property type="component" value="Unassembled WGS sequence"/>
</dbReference>
<comment type="caution">
    <text evidence="9">The sequence shown here is derived from an EMBL/GenBank/DDBJ whole genome shotgun (WGS) entry which is preliminary data.</text>
</comment>
<evidence type="ECO:0000256" key="7">
    <source>
        <dbReference type="RuleBase" id="RU365090"/>
    </source>
</evidence>
<dbReference type="SUPFAM" id="SSF63882">
    <property type="entry name" value="MoeA N-terminal region -like"/>
    <property type="match status" value="1"/>
</dbReference>
<comment type="catalytic activity">
    <reaction evidence="6">
        <text>adenylyl-molybdopterin + molybdate = Mo-molybdopterin + AMP + H(+)</text>
        <dbReference type="Rhea" id="RHEA:35047"/>
        <dbReference type="ChEBI" id="CHEBI:15378"/>
        <dbReference type="ChEBI" id="CHEBI:36264"/>
        <dbReference type="ChEBI" id="CHEBI:62727"/>
        <dbReference type="ChEBI" id="CHEBI:71302"/>
        <dbReference type="ChEBI" id="CHEBI:456215"/>
        <dbReference type="EC" id="2.10.1.1"/>
    </reaction>
</comment>
<dbReference type="GO" id="GO:0006777">
    <property type="term" value="P:Mo-molybdopterin cofactor biosynthetic process"/>
    <property type="evidence" value="ECO:0007669"/>
    <property type="project" value="UniProtKB-UniRule"/>
</dbReference>
<dbReference type="PANTHER" id="PTHR10192">
    <property type="entry name" value="MOLYBDOPTERIN BIOSYNTHESIS PROTEIN"/>
    <property type="match status" value="1"/>
</dbReference>
<dbReference type="EC" id="2.10.1.1" evidence="3 7"/>
<dbReference type="InterPro" id="IPR001453">
    <property type="entry name" value="MoaB/Mog_dom"/>
</dbReference>
<dbReference type="AlphaFoldDB" id="A0A9D1I676"/>
<sequence>MMTVEQALEKMLAAIRPITDEQTVDIIDSLGRISAEDCIAESPVPSFARSAMDGYAVRAADIQDRVAKHAPADTDGKTRVVLRVAGKLLAGDYRELDYEPGTAVRVMTGAYVPDGYDAVVKQEDTDMGEVSVEIRCTVKPYENYCKTGENMAAGHIAVAGGTLIRPIHMGLLAAAGKSRINVVRQPRITVIVTGSELLRPGQAIQPGKIYDSIGYMISGAASQQGIKVSGPHICGDDAETAERLLQKALSEADFIITTGAISVGEKDFIPALMQKMGADLLFRGADIQPGTPTMASRINDKVILSLSGNPYAALANFEVYFWEAMARMTGCRDMLPQQAEALLADRYDKVNSHRRLIRAMGKDGRVFLPAKVHSSSVIGNMDGCNCFIDLEAGRSVKPGDTVKIRYIKGM</sequence>
<dbReference type="EMBL" id="DVMO01000150">
    <property type="protein sequence ID" value="HIU28607.1"/>
    <property type="molecule type" value="Genomic_DNA"/>
</dbReference>
<comment type="function">
    <text evidence="1 7">Catalyzes the insertion of molybdate into adenylated molybdopterin with the concomitant release of AMP.</text>
</comment>
<name>A0A9D1I676_9FIRM</name>
<evidence type="ECO:0000256" key="3">
    <source>
        <dbReference type="ARBA" id="ARBA00013269"/>
    </source>
</evidence>
<dbReference type="InterPro" id="IPR005110">
    <property type="entry name" value="MoeA_linker/N"/>
</dbReference>
<dbReference type="SUPFAM" id="SSF63867">
    <property type="entry name" value="MoeA C-terminal domain-like"/>
    <property type="match status" value="1"/>
</dbReference>
<keyword evidence="7" id="KW-0460">Magnesium</keyword>
<dbReference type="SUPFAM" id="SSF53218">
    <property type="entry name" value="Molybdenum cofactor biosynthesis proteins"/>
    <property type="match status" value="1"/>
</dbReference>
<feature type="domain" description="MoaB/Mog" evidence="8">
    <location>
        <begin position="189"/>
        <end position="327"/>
    </location>
</feature>
<evidence type="ECO:0000259" key="8">
    <source>
        <dbReference type="SMART" id="SM00852"/>
    </source>
</evidence>
<dbReference type="InterPro" id="IPR036135">
    <property type="entry name" value="MoeA_linker/N_sf"/>
</dbReference>
<evidence type="ECO:0000256" key="4">
    <source>
        <dbReference type="ARBA" id="ARBA00021108"/>
    </source>
</evidence>
<evidence type="ECO:0000313" key="10">
    <source>
        <dbReference type="Proteomes" id="UP000824091"/>
    </source>
</evidence>
<dbReference type="Pfam" id="PF00994">
    <property type="entry name" value="MoCF_biosynth"/>
    <property type="match status" value="1"/>
</dbReference>
<reference evidence="9" key="2">
    <citation type="journal article" date="2021" name="PeerJ">
        <title>Extensive microbial diversity within the chicken gut microbiome revealed by metagenomics and culture.</title>
        <authorList>
            <person name="Gilroy R."/>
            <person name="Ravi A."/>
            <person name="Getino M."/>
            <person name="Pursley I."/>
            <person name="Horton D.L."/>
            <person name="Alikhan N.F."/>
            <person name="Baker D."/>
            <person name="Gharbi K."/>
            <person name="Hall N."/>
            <person name="Watson M."/>
            <person name="Adriaenssens E.M."/>
            <person name="Foster-Nyarko E."/>
            <person name="Jarju S."/>
            <person name="Secka A."/>
            <person name="Antonio M."/>
            <person name="Oren A."/>
            <person name="Chaudhuri R.R."/>
            <person name="La Ragione R."/>
            <person name="Hildebrand F."/>
            <person name="Pallen M.J."/>
        </authorList>
    </citation>
    <scope>NUCLEOTIDE SEQUENCE</scope>
    <source>
        <strain evidence="9">11300</strain>
    </source>
</reference>
<dbReference type="Pfam" id="PF03453">
    <property type="entry name" value="MoeA_N"/>
    <property type="match status" value="1"/>
</dbReference>
<dbReference type="Gene3D" id="2.170.190.11">
    <property type="entry name" value="Molybdopterin biosynthesis moea protein, domain 3"/>
    <property type="match status" value="1"/>
</dbReference>
<comment type="cofactor">
    <cofactor evidence="7">
        <name>Mg(2+)</name>
        <dbReference type="ChEBI" id="CHEBI:18420"/>
    </cofactor>
</comment>
<dbReference type="CDD" id="cd00887">
    <property type="entry name" value="MoeA"/>
    <property type="match status" value="1"/>
</dbReference>
<dbReference type="PANTHER" id="PTHR10192:SF5">
    <property type="entry name" value="GEPHYRIN"/>
    <property type="match status" value="1"/>
</dbReference>
<evidence type="ECO:0000256" key="2">
    <source>
        <dbReference type="ARBA" id="ARBA00010763"/>
    </source>
</evidence>
<keyword evidence="5 7" id="KW-0500">Molybdenum</keyword>
<dbReference type="Gene3D" id="2.40.340.10">
    <property type="entry name" value="MoeA, C-terminal, domain IV"/>
    <property type="match status" value="1"/>
</dbReference>